<dbReference type="SUPFAM" id="SSF51735">
    <property type="entry name" value="NAD(P)-binding Rossmann-fold domains"/>
    <property type="match status" value="1"/>
</dbReference>
<dbReference type="EMBL" id="KN840452">
    <property type="protein sequence ID" value="KIP10737.1"/>
    <property type="molecule type" value="Genomic_DNA"/>
</dbReference>
<protein>
    <recommendedName>
        <fullName evidence="1">NmrA-like domain-containing protein</fullName>
    </recommendedName>
</protein>
<dbReference type="OrthoDB" id="10262413at2759"/>
<dbReference type="Proteomes" id="UP000053257">
    <property type="component" value="Unassembled WGS sequence"/>
</dbReference>
<gene>
    <name evidence="2" type="ORF">PHLGIDRAFT_210748</name>
</gene>
<evidence type="ECO:0000259" key="1">
    <source>
        <dbReference type="Pfam" id="PF05368"/>
    </source>
</evidence>
<name>A0A0C3SCA4_PHLG1</name>
<organism evidence="2 3">
    <name type="scientific">Phlebiopsis gigantea (strain 11061_1 CR5-6)</name>
    <name type="common">White-rot fungus</name>
    <name type="synonym">Peniophora gigantea</name>
    <dbReference type="NCBI Taxonomy" id="745531"/>
    <lineage>
        <taxon>Eukaryota</taxon>
        <taxon>Fungi</taxon>
        <taxon>Dikarya</taxon>
        <taxon>Basidiomycota</taxon>
        <taxon>Agaricomycotina</taxon>
        <taxon>Agaricomycetes</taxon>
        <taxon>Polyporales</taxon>
        <taxon>Phanerochaetaceae</taxon>
        <taxon>Phlebiopsis</taxon>
    </lineage>
</organism>
<dbReference type="PANTHER" id="PTHR48079:SF6">
    <property type="entry name" value="NAD(P)-BINDING DOMAIN-CONTAINING PROTEIN-RELATED"/>
    <property type="match status" value="1"/>
</dbReference>
<dbReference type="PANTHER" id="PTHR48079">
    <property type="entry name" value="PROTEIN YEEZ"/>
    <property type="match status" value="1"/>
</dbReference>
<dbReference type="AlphaFoldDB" id="A0A0C3SCA4"/>
<reference evidence="2 3" key="1">
    <citation type="journal article" date="2014" name="PLoS Genet.">
        <title>Analysis of the Phlebiopsis gigantea genome, transcriptome and secretome provides insight into its pioneer colonization strategies of wood.</title>
        <authorList>
            <person name="Hori C."/>
            <person name="Ishida T."/>
            <person name="Igarashi K."/>
            <person name="Samejima M."/>
            <person name="Suzuki H."/>
            <person name="Master E."/>
            <person name="Ferreira P."/>
            <person name="Ruiz-Duenas F.J."/>
            <person name="Held B."/>
            <person name="Canessa P."/>
            <person name="Larrondo L.F."/>
            <person name="Schmoll M."/>
            <person name="Druzhinina I.S."/>
            <person name="Kubicek C.P."/>
            <person name="Gaskell J.A."/>
            <person name="Kersten P."/>
            <person name="St John F."/>
            <person name="Glasner J."/>
            <person name="Sabat G."/>
            <person name="Splinter BonDurant S."/>
            <person name="Syed K."/>
            <person name="Yadav J."/>
            <person name="Mgbeahuruike A.C."/>
            <person name="Kovalchuk A."/>
            <person name="Asiegbu F.O."/>
            <person name="Lackner G."/>
            <person name="Hoffmeister D."/>
            <person name="Rencoret J."/>
            <person name="Gutierrez A."/>
            <person name="Sun H."/>
            <person name="Lindquist E."/>
            <person name="Barry K."/>
            <person name="Riley R."/>
            <person name="Grigoriev I.V."/>
            <person name="Henrissat B."/>
            <person name="Kues U."/>
            <person name="Berka R.M."/>
            <person name="Martinez A.T."/>
            <person name="Covert S.F."/>
            <person name="Blanchette R.A."/>
            <person name="Cullen D."/>
        </authorList>
    </citation>
    <scope>NUCLEOTIDE SEQUENCE [LARGE SCALE GENOMIC DNA]</scope>
    <source>
        <strain evidence="2 3">11061_1 CR5-6</strain>
    </source>
</reference>
<accession>A0A0C3SCA4</accession>
<evidence type="ECO:0000313" key="2">
    <source>
        <dbReference type="EMBL" id="KIP10737.1"/>
    </source>
</evidence>
<dbReference type="GO" id="GO:0004029">
    <property type="term" value="F:aldehyde dehydrogenase (NAD+) activity"/>
    <property type="evidence" value="ECO:0007669"/>
    <property type="project" value="TreeGrafter"/>
</dbReference>
<evidence type="ECO:0000313" key="3">
    <source>
        <dbReference type="Proteomes" id="UP000053257"/>
    </source>
</evidence>
<sequence length="349" mass="38289">MSNRTPIFLVGATGYIGGSVLAKLLAHPDAKTFEITALVRSEEKAQKLKAFGVKPVVGSFKDLALVETLSEAAHVVFSCADADDLPAMQAILKGLRQRHEKTGDVPILIHTSGTGILTYGNQTYGNATTDVIYDDSDFDQVANFDPAAFHRHVDNAVFEADKEGYSRTYIVLPSTIYGLAENPLVDAGIQNKHSIAAPVLIKAALNRGTSGVVGKGLSRWPNVHIDDQADFYIVLYNQIVKNGPDNVDHGIRGYYYGENGEFAWYDLAKEIGRVLVEFGLIKSDEPVPWTREELIKYFGSEEFGNVFGTNSRARGTHSRSLGWKPKYTTADFFASIKPEVEAILKGQNK</sequence>
<dbReference type="Pfam" id="PF05368">
    <property type="entry name" value="NmrA"/>
    <property type="match status" value="1"/>
</dbReference>
<feature type="domain" description="NmrA-like" evidence="1">
    <location>
        <begin position="7"/>
        <end position="81"/>
    </location>
</feature>
<dbReference type="STRING" id="745531.A0A0C3SCA4"/>
<keyword evidence="3" id="KW-1185">Reference proteome</keyword>
<dbReference type="InterPro" id="IPR051783">
    <property type="entry name" value="NAD(P)-dependent_oxidoreduct"/>
</dbReference>
<dbReference type="InterPro" id="IPR008030">
    <property type="entry name" value="NmrA-like"/>
</dbReference>
<dbReference type="Gene3D" id="3.40.50.720">
    <property type="entry name" value="NAD(P)-binding Rossmann-like Domain"/>
    <property type="match status" value="1"/>
</dbReference>
<proteinExistence type="predicted"/>
<dbReference type="InterPro" id="IPR036291">
    <property type="entry name" value="NAD(P)-bd_dom_sf"/>
</dbReference>
<dbReference type="HOGENOM" id="CLU_007383_12_1_1"/>
<dbReference type="GO" id="GO:0005737">
    <property type="term" value="C:cytoplasm"/>
    <property type="evidence" value="ECO:0007669"/>
    <property type="project" value="TreeGrafter"/>
</dbReference>